<proteinExistence type="predicted"/>
<dbReference type="PANTHER" id="PTHR12211">
    <property type="entry name" value="ENDOPLASMIC RETICULUM PROTEIN ERP29"/>
    <property type="match status" value="1"/>
</dbReference>
<dbReference type="EMBL" id="JAPWTJ010000156">
    <property type="protein sequence ID" value="KAJ8981880.1"/>
    <property type="molecule type" value="Genomic_DNA"/>
</dbReference>
<dbReference type="Gene3D" id="1.20.1150.12">
    <property type="entry name" value="Endoplasmic reticulum resident protein 29, C-terminal domain"/>
    <property type="match status" value="1"/>
</dbReference>
<dbReference type="Gene3D" id="3.40.30.10">
    <property type="entry name" value="Glutaredoxin"/>
    <property type="match status" value="1"/>
</dbReference>
<comment type="caution">
    <text evidence="5">The sequence shown here is derived from an EMBL/GenBank/DDBJ whole genome shotgun (WGS) entry which is preliminary data.</text>
</comment>
<evidence type="ECO:0000313" key="6">
    <source>
        <dbReference type="Proteomes" id="UP001162164"/>
    </source>
</evidence>
<feature type="domain" description="ERp29 N-terminal" evidence="4">
    <location>
        <begin position="2"/>
        <end position="125"/>
    </location>
</feature>
<keyword evidence="6" id="KW-1185">Reference proteome</keyword>
<dbReference type="InterPro" id="IPR036356">
    <property type="entry name" value="ERp29_C_sf"/>
</dbReference>
<dbReference type="SUPFAM" id="SSF47933">
    <property type="entry name" value="ERP29 C domain-like"/>
    <property type="match status" value="1"/>
</dbReference>
<keyword evidence="1" id="KW-0256">Endoplasmic reticulum</keyword>
<dbReference type="InterPro" id="IPR011679">
    <property type="entry name" value="ERp29_C"/>
</dbReference>
<accession>A0ABQ9JU53</accession>
<evidence type="ECO:0000313" key="5">
    <source>
        <dbReference type="EMBL" id="KAJ8981880.1"/>
    </source>
</evidence>
<reference evidence="5" key="1">
    <citation type="journal article" date="2023" name="Insect Mol. Biol.">
        <title>Genome sequencing provides insights into the evolution of gene families encoding plant cell wall-degrading enzymes in longhorned beetles.</title>
        <authorList>
            <person name="Shin N.R."/>
            <person name="Okamura Y."/>
            <person name="Kirsch R."/>
            <person name="Pauchet Y."/>
        </authorList>
    </citation>
    <scope>NUCLEOTIDE SEQUENCE</scope>
    <source>
        <strain evidence="5">MMC_N1</strain>
    </source>
</reference>
<name>A0ABQ9JU53_9CUCU</name>
<dbReference type="InterPro" id="IPR012883">
    <property type="entry name" value="ERp29_N"/>
</dbReference>
<sequence length="229" mass="26179">ANCKGCVNLDEYNFYKIVPRFEVVLVKFDVAFPYGKKHDTFISIAEEIVDNNNVILAQVGIKDYGEKDNLEFSKKFGLLSKDDLPALKLFVQGEDEPFTYDKNLPWNDENIKKFVREHTNVYLGLAGCLEAFDKLAIKFVSSNDKEAVLKEAEKAAKALSSEREQNIANTYTKFMKKVIEIGASFVGQEERRLNKIIKEGKVNDKKKEQLTHRLNILKSFVTQKGKTEL</sequence>
<organism evidence="5 6">
    <name type="scientific">Molorchus minor</name>
    <dbReference type="NCBI Taxonomy" id="1323400"/>
    <lineage>
        <taxon>Eukaryota</taxon>
        <taxon>Metazoa</taxon>
        <taxon>Ecdysozoa</taxon>
        <taxon>Arthropoda</taxon>
        <taxon>Hexapoda</taxon>
        <taxon>Insecta</taxon>
        <taxon>Pterygota</taxon>
        <taxon>Neoptera</taxon>
        <taxon>Endopterygota</taxon>
        <taxon>Coleoptera</taxon>
        <taxon>Polyphaga</taxon>
        <taxon>Cucujiformia</taxon>
        <taxon>Chrysomeloidea</taxon>
        <taxon>Cerambycidae</taxon>
        <taxon>Lamiinae</taxon>
        <taxon>Monochamini</taxon>
        <taxon>Molorchus</taxon>
    </lineage>
</organism>
<dbReference type="Pfam" id="PF07749">
    <property type="entry name" value="ERp29"/>
    <property type="match status" value="1"/>
</dbReference>
<gene>
    <name evidence="5" type="ORF">NQ317_008228</name>
</gene>
<dbReference type="SUPFAM" id="SSF52833">
    <property type="entry name" value="Thioredoxin-like"/>
    <property type="match status" value="1"/>
</dbReference>
<dbReference type="Pfam" id="PF07912">
    <property type="entry name" value="ERp29_N"/>
    <property type="match status" value="1"/>
</dbReference>
<dbReference type="PANTHER" id="PTHR12211:SF0">
    <property type="entry name" value="ENDOPLASMIC RETICULUM RESIDENT PROTEIN 29"/>
    <property type="match status" value="1"/>
</dbReference>
<evidence type="ECO:0008006" key="7">
    <source>
        <dbReference type="Google" id="ProtNLM"/>
    </source>
</evidence>
<evidence type="ECO:0000256" key="2">
    <source>
        <dbReference type="SAM" id="Coils"/>
    </source>
</evidence>
<evidence type="ECO:0000259" key="4">
    <source>
        <dbReference type="Pfam" id="PF07912"/>
    </source>
</evidence>
<evidence type="ECO:0000256" key="1">
    <source>
        <dbReference type="ARBA" id="ARBA00022824"/>
    </source>
</evidence>
<protein>
    <recommendedName>
        <fullName evidence="7">Endoplasmic reticulum resident protein 29 C-terminal domain-containing protein</fullName>
    </recommendedName>
</protein>
<feature type="domain" description="Endoplasmic reticulum resident protein 29 C-terminal" evidence="3">
    <location>
        <begin position="127"/>
        <end position="220"/>
    </location>
</feature>
<dbReference type="Proteomes" id="UP001162164">
    <property type="component" value="Unassembled WGS sequence"/>
</dbReference>
<keyword evidence="2" id="KW-0175">Coiled coil</keyword>
<dbReference type="InterPro" id="IPR036249">
    <property type="entry name" value="Thioredoxin-like_sf"/>
</dbReference>
<evidence type="ECO:0000259" key="3">
    <source>
        <dbReference type="Pfam" id="PF07749"/>
    </source>
</evidence>
<dbReference type="InterPro" id="IPR016855">
    <property type="entry name" value="ERp29"/>
</dbReference>
<feature type="non-terminal residue" evidence="5">
    <location>
        <position position="1"/>
    </location>
</feature>
<feature type="coiled-coil region" evidence="2">
    <location>
        <begin position="142"/>
        <end position="169"/>
    </location>
</feature>